<dbReference type="EMBL" id="JAHIBW010000015">
    <property type="protein sequence ID" value="KAG7304315.1"/>
    <property type="molecule type" value="Genomic_DNA"/>
</dbReference>
<dbReference type="Proteomes" id="UP000823941">
    <property type="component" value="Chromosome 15"/>
</dbReference>
<sequence>MEQRDSRNQENSVDSQAIDIYLFSNGQEYCPPRKYHLSYEDLSSWDSTLKHLARLQYGAMHSNMEMYTLDGEKVTSPADVCHGAAYVAVVAPDQFMDTGYRKYLMKATRSWEKRQERRQEILSTRPDIGENGFNKTQEPCDDPQFLKNDYNSTRLNKSVTIPSTSDKKKGNISRLQRTPGTKSRLSTSPSKARSAINKETSLNCRLKVQKSPKSSYDEKLNKIPRKLGSASFNQKTVRQDMQIDNNNKSVKMDYKKVVELKNNNDVRLPKNVVGTHKRQSELESQAPLLVNEILYSNEFASIDDALNPSKDATLSTTNRDTIYQNDIQTTFPVIYENSSIEHVSANGVGNKMAKTHHENGTRINDSNADSNRESNEAMAREDPDLNKCSNIKRNGKKNSEYQNLNIRKDMHIKISQSSRTVSTTSANSSEPLLTVRHERDVVKLKFSIDVCRKPRSNLPDVEKLEKGSQAHLKIDIGRSSFQCNEDTDTMLDAVENVQPQNCTNMWASNYPRIVAVQCSTGDANGAPAHTCVSKESNQYYVLVPAINIKNNRCSCAENVSPTEAKPETAASIESEMKTEILTVNEYSKLDEENDINNPSVQQRVANIEKCIKELVTSVSSSKTLSVNCGAVSVTDTEENNTPCMHPMTSTCKMRPHSESLKELLNIRRTDIYEPDYKDTDVCQSKRDSDALTKANPRCDVNDEATQTDWRDTILEATLTEDNHYTFNLPDLETLKRYNL</sequence>
<evidence type="ECO:0000313" key="4">
    <source>
        <dbReference type="Proteomes" id="UP000823941"/>
    </source>
</evidence>
<feature type="compositionally biased region" description="Polar residues" evidence="1">
    <location>
        <begin position="173"/>
        <end position="200"/>
    </location>
</feature>
<gene>
    <name evidence="3" type="ORF">JYU34_011255</name>
</gene>
<protein>
    <recommendedName>
        <fullName evidence="2">Doublecortin domain-containing protein</fullName>
    </recommendedName>
</protein>
<name>A0ABQ7QGG5_PLUXY</name>
<feature type="region of interest" description="Disordered" evidence="1">
    <location>
        <begin position="157"/>
        <end position="200"/>
    </location>
</feature>
<dbReference type="Gene3D" id="3.10.20.230">
    <property type="entry name" value="Doublecortin domain"/>
    <property type="match status" value="1"/>
</dbReference>
<evidence type="ECO:0000259" key="2">
    <source>
        <dbReference type="PROSITE" id="PS50309"/>
    </source>
</evidence>
<dbReference type="SUPFAM" id="SSF89837">
    <property type="entry name" value="Doublecortin (DC)"/>
    <property type="match status" value="1"/>
</dbReference>
<keyword evidence="4" id="KW-1185">Reference proteome</keyword>
<accession>A0ABQ7QGG5</accession>
<feature type="domain" description="Doublecortin" evidence="2">
    <location>
        <begin position="18"/>
        <end position="88"/>
    </location>
</feature>
<reference evidence="3 4" key="1">
    <citation type="submission" date="2021-06" db="EMBL/GenBank/DDBJ databases">
        <title>A haploid diamondback moth (Plutella xylostella L.) genome assembly resolves 31 chromosomes and identifies a diamide resistance mutation.</title>
        <authorList>
            <person name="Ward C.M."/>
            <person name="Perry K.D."/>
            <person name="Baker G."/>
            <person name="Powis K."/>
            <person name="Heckel D.G."/>
            <person name="Baxter S.W."/>
        </authorList>
    </citation>
    <scope>NUCLEOTIDE SEQUENCE [LARGE SCALE GENOMIC DNA]</scope>
    <source>
        <strain evidence="3 4">LV</strain>
        <tissue evidence="3">Single pupa</tissue>
    </source>
</reference>
<evidence type="ECO:0000313" key="3">
    <source>
        <dbReference type="EMBL" id="KAG7304315.1"/>
    </source>
</evidence>
<evidence type="ECO:0000256" key="1">
    <source>
        <dbReference type="SAM" id="MobiDB-lite"/>
    </source>
</evidence>
<dbReference type="PROSITE" id="PS50309">
    <property type="entry name" value="DC"/>
    <property type="match status" value="1"/>
</dbReference>
<dbReference type="InterPro" id="IPR036572">
    <property type="entry name" value="Doublecortin_dom_sf"/>
</dbReference>
<dbReference type="InterPro" id="IPR003533">
    <property type="entry name" value="Doublecortin_dom"/>
</dbReference>
<feature type="compositionally biased region" description="Basic and acidic residues" evidence="1">
    <location>
        <begin position="370"/>
        <end position="385"/>
    </location>
</feature>
<organism evidence="3 4">
    <name type="scientific">Plutella xylostella</name>
    <name type="common">Diamondback moth</name>
    <name type="synonym">Plutella maculipennis</name>
    <dbReference type="NCBI Taxonomy" id="51655"/>
    <lineage>
        <taxon>Eukaryota</taxon>
        <taxon>Metazoa</taxon>
        <taxon>Ecdysozoa</taxon>
        <taxon>Arthropoda</taxon>
        <taxon>Hexapoda</taxon>
        <taxon>Insecta</taxon>
        <taxon>Pterygota</taxon>
        <taxon>Neoptera</taxon>
        <taxon>Endopterygota</taxon>
        <taxon>Lepidoptera</taxon>
        <taxon>Glossata</taxon>
        <taxon>Ditrysia</taxon>
        <taxon>Yponomeutoidea</taxon>
        <taxon>Plutellidae</taxon>
        <taxon>Plutella</taxon>
    </lineage>
</organism>
<feature type="region of interest" description="Disordered" evidence="1">
    <location>
        <begin position="114"/>
        <end position="143"/>
    </location>
</feature>
<proteinExistence type="predicted"/>
<feature type="region of interest" description="Disordered" evidence="1">
    <location>
        <begin position="357"/>
        <end position="395"/>
    </location>
</feature>
<comment type="caution">
    <text evidence="3">The sequence shown here is derived from an EMBL/GenBank/DDBJ whole genome shotgun (WGS) entry which is preliminary data.</text>
</comment>